<dbReference type="SUPFAM" id="SSF51294">
    <property type="entry name" value="Hedgehog/intein (Hint) domain"/>
    <property type="match status" value="1"/>
</dbReference>
<reference evidence="2 3" key="1">
    <citation type="submission" date="2019-07" db="EMBL/GenBank/DDBJ databases">
        <title>Whole genome shotgun sequence of Gluconobacter wancherniae NBRC 103581.</title>
        <authorList>
            <person name="Hosoyama A."/>
            <person name="Uohara A."/>
            <person name="Ohji S."/>
            <person name="Ichikawa N."/>
        </authorList>
    </citation>
    <scope>NUCLEOTIDE SEQUENCE [LARGE SCALE GENOMIC DNA]</scope>
    <source>
        <strain evidence="2 3">NBRC 103581</strain>
    </source>
</reference>
<dbReference type="RefSeq" id="WP_146793271.1">
    <property type="nucleotide sequence ID" value="NZ_BARC01000005.1"/>
</dbReference>
<protein>
    <recommendedName>
        <fullName evidence="1">Hedgehog/Intein (Hint) domain-containing protein</fullName>
    </recommendedName>
</protein>
<evidence type="ECO:0000259" key="1">
    <source>
        <dbReference type="Pfam" id="PF13403"/>
    </source>
</evidence>
<keyword evidence="3" id="KW-1185">Reference proteome</keyword>
<organism evidence="2 3">
    <name type="scientific">Gluconobacter wancherniae NBRC 103581</name>
    <dbReference type="NCBI Taxonomy" id="656744"/>
    <lineage>
        <taxon>Bacteria</taxon>
        <taxon>Pseudomonadati</taxon>
        <taxon>Pseudomonadota</taxon>
        <taxon>Alphaproteobacteria</taxon>
        <taxon>Acetobacterales</taxon>
        <taxon>Acetobacteraceae</taxon>
        <taxon>Gluconobacter</taxon>
    </lineage>
</organism>
<name>A0A511AWA4_9PROT</name>
<gene>
    <name evidence="2" type="ORF">GWA01_02700</name>
</gene>
<dbReference type="Pfam" id="PF13403">
    <property type="entry name" value="Hint_2"/>
    <property type="match status" value="1"/>
</dbReference>
<comment type="caution">
    <text evidence="2">The sequence shown here is derived from an EMBL/GenBank/DDBJ whole genome shotgun (WGS) entry which is preliminary data.</text>
</comment>
<dbReference type="Proteomes" id="UP000321230">
    <property type="component" value="Unassembled WGS sequence"/>
</dbReference>
<evidence type="ECO:0000313" key="2">
    <source>
        <dbReference type="EMBL" id="GEK92500.1"/>
    </source>
</evidence>
<dbReference type="EMBL" id="BJUZ01000001">
    <property type="protein sequence ID" value="GEK92500.1"/>
    <property type="molecule type" value="Genomic_DNA"/>
</dbReference>
<evidence type="ECO:0000313" key="3">
    <source>
        <dbReference type="Proteomes" id="UP000321230"/>
    </source>
</evidence>
<sequence length="622" mass="65662">MAVNWVGTVSNKWFDAGNWSTNTLPQSQWTNAVISTPSSGTTTIIYDQADSRTIGSLEIGNKVTLTVNTNSTSQVFNSNTLTIDQGGTLAFNTPGSALLGGVTINGTLQIFNSASTITTYSKSFDGTGTVVLDNSSIGSPTSLGGMGSLTTVLNNGSTLYLNGNVGGAGITFGTPSTTGQKNSIALPDYQQSFTTPIKGLDANSTITVLKSGNVPQSASLTSNNDGTYTLTIKFSTNNSGNDITLTKVSLGANSAPGQPTIISNTDGSWSVENIATGSNAVCYLEGTMLLTPDGERAVESLKAGDMISVREGDQTLSRVIIRMGHARMTTGTSGMGDVDNTPVRIRAGALADGIPSRDLLVTPEHCMALDGGFIPARMLVNGMSIIYDRTITDYNYYHVETLNHSILIAEGALSESYLDCGHRSDALMGDAQVTRLHALTWEKDAALPLLTERTRVETIYMGLVERAASLGYEPSTTHAPVNGAASTGLYLQLENGGRLRAMRVRGDQHLFMLPEGIDTVRIVSGAARPFDTIGPFVDDRRMLGVLVGTATLWDGGSWKEMTSHLTSVSTDGWCNVEDGTMRWTNGNARLDLSSREPNASALLSLRIIASSTEASTTAAKAA</sequence>
<feature type="domain" description="Hedgehog/Intein (Hint)" evidence="1">
    <location>
        <begin position="281"/>
        <end position="420"/>
    </location>
</feature>
<proteinExistence type="predicted"/>
<dbReference type="AlphaFoldDB" id="A0A511AWA4"/>
<dbReference type="InterPro" id="IPR036844">
    <property type="entry name" value="Hint_dom_sf"/>
</dbReference>
<dbReference type="Gene3D" id="2.170.16.10">
    <property type="entry name" value="Hedgehog/Intein (Hint) domain"/>
    <property type="match status" value="1"/>
</dbReference>
<accession>A0A511AWA4</accession>
<dbReference type="InterPro" id="IPR028992">
    <property type="entry name" value="Hedgehog/Intein_dom"/>
</dbReference>
<dbReference type="OrthoDB" id="7284755at2"/>